<comment type="caution">
    <text evidence="3">The sequence shown here is derived from an EMBL/GenBank/DDBJ whole genome shotgun (WGS) entry which is preliminary data.</text>
</comment>
<name>A0AAV2TNU5_CALDB</name>
<evidence type="ECO:0000256" key="1">
    <source>
        <dbReference type="SAM" id="MobiDB-lite"/>
    </source>
</evidence>
<gene>
    <name evidence="3" type="ORF">CDAUBV1_LOCUS12550</name>
</gene>
<dbReference type="PANTHER" id="PTHR14102">
    <property type="entry name" value="PAR-6-RELATED"/>
    <property type="match status" value="1"/>
</dbReference>
<dbReference type="GO" id="GO:0007163">
    <property type="term" value="P:establishment or maintenance of cell polarity"/>
    <property type="evidence" value="ECO:0007669"/>
    <property type="project" value="TreeGrafter"/>
</dbReference>
<dbReference type="GO" id="GO:0060341">
    <property type="term" value="P:regulation of cellular localization"/>
    <property type="evidence" value="ECO:0007669"/>
    <property type="project" value="TreeGrafter"/>
</dbReference>
<feature type="region of interest" description="Disordered" evidence="1">
    <location>
        <begin position="241"/>
        <end position="385"/>
    </location>
</feature>
<dbReference type="AlphaFoldDB" id="A0AAV2TNU5"/>
<evidence type="ECO:0000313" key="3">
    <source>
        <dbReference type="EMBL" id="CAL5138033.1"/>
    </source>
</evidence>
<feature type="compositionally biased region" description="Polar residues" evidence="1">
    <location>
        <begin position="247"/>
        <end position="263"/>
    </location>
</feature>
<dbReference type="GO" id="GO:0005938">
    <property type="term" value="C:cell cortex"/>
    <property type="evidence" value="ECO:0007669"/>
    <property type="project" value="TreeGrafter"/>
</dbReference>
<dbReference type="InterPro" id="IPR036034">
    <property type="entry name" value="PDZ_sf"/>
</dbReference>
<dbReference type="GO" id="GO:0007098">
    <property type="term" value="P:centrosome cycle"/>
    <property type="evidence" value="ECO:0007669"/>
    <property type="project" value="TreeGrafter"/>
</dbReference>
<dbReference type="Gene3D" id="2.30.42.10">
    <property type="match status" value="1"/>
</dbReference>
<feature type="domain" description="PDZ" evidence="2">
    <location>
        <begin position="401"/>
        <end position="469"/>
    </location>
</feature>
<dbReference type="GO" id="GO:0016324">
    <property type="term" value="C:apical plasma membrane"/>
    <property type="evidence" value="ECO:0007669"/>
    <property type="project" value="TreeGrafter"/>
</dbReference>
<evidence type="ECO:0000313" key="4">
    <source>
        <dbReference type="Proteomes" id="UP001497525"/>
    </source>
</evidence>
<dbReference type="SUPFAM" id="SSF50156">
    <property type="entry name" value="PDZ domain-like"/>
    <property type="match status" value="1"/>
</dbReference>
<sequence length="488" mass="53331">MALHYPLTRSSRGPLRALPIQDLVSAESCFPAKAQCTSNLPSNLSSATPVRKIGTATRGMKRQSLGPILPAPLRTSSCRSFNPSISSAEDIRRHFPIRTTNSRAKISTDFGDSLGDPAVISDVSPISLSPSHCPTSQKRPRIGDADESPRSRCKTRRSDCMPSVKSELRPAHITMGAGIKTHPSYCRRHSDTESGVYTDSTQNCHRRLSPICPVPMPCGFPAQFPLTYTSVSLPWDRVSMSAPRPLTSKSVETQTSPTSSGDGNDNRPSRSRRRSGSSHMLTTLRKTFGNIRRAISADRLQRASQSPHESFRLNSSLKNDSGPQTPSSKTKFGRLSSKRVGLSGHKRRRSSFTTPVTGVGQGQPAVPSSLAAPTSARSSDDARSSGLTCTITGKFPDGSLRIVLRRQSKNLQFGFFIARDSNGIYISRLGSVRCAAKLWDVFHVGDRILEVQGIPCSRMEVEDVQNLIRGCELADFRVRPARVNRMSR</sequence>
<reference evidence="3" key="1">
    <citation type="submission" date="2024-06" db="EMBL/GenBank/DDBJ databases">
        <authorList>
            <person name="Liu X."/>
            <person name="Lenzi L."/>
            <person name="Haldenby T S."/>
            <person name="Uol C."/>
        </authorList>
    </citation>
    <scope>NUCLEOTIDE SEQUENCE</scope>
</reference>
<dbReference type="EMBL" id="CAXLJL010000467">
    <property type="protein sequence ID" value="CAL5138033.1"/>
    <property type="molecule type" value="Genomic_DNA"/>
</dbReference>
<dbReference type="InterPro" id="IPR001478">
    <property type="entry name" value="PDZ"/>
</dbReference>
<organism evidence="3 4">
    <name type="scientific">Calicophoron daubneyi</name>
    <name type="common">Rumen fluke</name>
    <name type="synonym">Paramphistomum daubneyi</name>
    <dbReference type="NCBI Taxonomy" id="300641"/>
    <lineage>
        <taxon>Eukaryota</taxon>
        <taxon>Metazoa</taxon>
        <taxon>Spiralia</taxon>
        <taxon>Lophotrochozoa</taxon>
        <taxon>Platyhelminthes</taxon>
        <taxon>Trematoda</taxon>
        <taxon>Digenea</taxon>
        <taxon>Plagiorchiida</taxon>
        <taxon>Pronocephalata</taxon>
        <taxon>Paramphistomoidea</taxon>
        <taxon>Paramphistomidae</taxon>
        <taxon>Calicophoron</taxon>
    </lineage>
</organism>
<dbReference type="PANTHER" id="PTHR14102:SF12">
    <property type="entry name" value="CDNA SEQUENCE BC034090"/>
    <property type="match status" value="1"/>
</dbReference>
<accession>A0AAV2TNU5</accession>
<dbReference type="Pfam" id="PF00595">
    <property type="entry name" value="PDZ"/>
    <property type="match status" value="1"/>
</dbReference>
<feature type="compositionally biased region" description="Polar residues" evidence="1">
    <location>
        <begin position="125"/>
        <end position="137"/>
    </location>
</feature>
<dbReference type="InterPro" id="IPR051741">
    <property type="entry name" value="PAR6_homolog"/>
</dbReference>
<dbReference type="PROSITE" id="PS50106">
    <property type="entry name" value="PDZ"/>
    <property type="match status" value="1"/>
</dbReference>
<protein>
    <recommendedName>
        <fullName evidence="2">PDZ domain-containing protein</fullName>
    </recommendedName>
</protein>
<dbReference type="CDD" id="cd00136">
    <property type="entry name" value="PDZ_canonical"/>
    <property type="match status" value="1"/>
</dbReference>
<dbReference type="Proteomes" id="UP001497525">
    <property type="component" value="Unassembled WGS sequence"/>
</dbReference>
<proteinExistence type="predicted"/>
<feature type="compositionally biased region" description="Basic and acidic residues" evidence="1">
    <location>
        <begin position="141"/>
        <end position="150"/>
    </location>
</feature>
<feature type="region of interest" description="Disordered" evidence="1">
    <location>
        <begin position="125"/>
        <end position="157"/>
    </location>
</feature>
<dbReference type="GO" id="GO:0005634">
    <property type="term" value="C:nucleus"/>
    <property type="evidence" value="ECO:0007669"/>
    <property type="project" value="TreeGrafter"/>
</dbReference>
<evidence type="ECO:0000259" key="2">
    <source>
        <dbReference type="PROSITE" id="PS50106"/>
    </source>
</evidence>
<feature type="compositionally biased region" description="Polar residues" evidence="1">
    <location>
        <begin position="302"/>
        <end position="330"/>
    </location>
</feature>